<evidence type="ECO:0000256" key="2">
    <source>
        <dbReference type="SAM" id="SignalP"/>
    </source>
</evidence>
<feature type="transmembrane region" description="Helical" evidence="1">
    <location>
        <begin position="68"/>
        <end position="87"/>
    </location>
</feature>
<organism evidence="3 4">
    <name type="scientific">Lentzea waywayandensis</name>
    <dbReference type="NCBI Taxonomy" id="84724"/>
    <lineage>
        <taxon>Bacteria</taxon>
        <taxon>Bacillati</taxon>
        <taxon>Actinomycetota</taxon>
        <taxon>Actinomycetes</taxon>
        <taxon>Pseudonocardiales</taxon>
        <taxon>Pseudonocardiaceae</taxon>
        <taxon>Lentzea</taxon>
    </lineage>
</organism>
<feature type="signal peptide" evidence="2">
    <location>
        <begin position="1"/>
        <end position="20"/>
    </location>
</feature>
<dbReference type="AlphaFoldDB" id="A0A1I6CVT4"/>
<proteinExistence type="predicted"/>
<dbReference type="EMBL" id="FOYL01000001">
    <property type="protein sequence ID" value="SFQ97211.1"/>
    <property type="molecule type" value="Genomic_DNA"/>
</dbReference>
<dbReference type="Proteomes" id="UP000198583">
    <property type="component" value="Unassembled WGS sequence"/>
</dbReference>
<protein>
    <recommendedName>
        <fullName evidence="5">VanZ like family protein</fullName>
    </recommendedName>
</protein>
<gene>
    <name evidence="3" type="ORF">SAMN04488564_101410</name>
</gene>
<evidence type="ECO:0000313" key="3">
    <source>
        <dbReference type="EMBL" id="SFQ97211.1"/>
    </source>
</evidence>
<evidence type="ECO:0000313" key="4">
    <source>
        <dbReference type="Proteomes" id="UP000198583"/>
    </source>
</evidence>
<dbReference type="OrthoDB" id="3628713at2"/>
<keyword evidence="2" id="KW-0732">Signal</keyword>
<keyword evidence="4" id="KW-1185">Reference proteome</keyword>
<evidence type="ECO:0008006" key="5">
    <source>
        <dbReference type="Google" id="ProtNLM"/>
    </source>
</evidence>
<name>A0A1I6CVT4_9PSEU</name>
<keyword evidence="1" id="KW-0472">Membrane</keyword>
<sequence>MVRRFLLAVVLSGVPSTVHALVAGDDLLRATRAAGSLAGGGVRSGVVVHLAVSAFWAFVLTRLRVRGVVGGAAAGLVIAALDLEVIGRHNTQIRALPRVPQWLDHVAFGVLVAARLPRSTRVDGREAG</sequence>
<feature type="chain" id="PRO_5011465082" description="VanZ like family protein" evidence="2">
    <location>
        <begin position="21"/>
        <end position="128"/>
    </location>
</feature>
<keyword evidence="1" id="KW-0812">Transmembrane</keyword>
<evidence type="ECO:0000256" key="1">
    <source>
        <dbReference type="SAM" id="Phobius"/>
    </source>
</evidence>
<dbReference type="STRING" id="84724.SAMN04488564_101410"/>
<reference evidence="4" key="1">
    <citation type="submission" date="2016-10" db="EMBL/GenBank/DDBJ databases">
        <authorList>
            <person name="Varghese N."/>
            <person name="Submissions S."/>
        </authorList>
    </citation>
    <scope>NUCLEOTIDE SEQUENCE [LARGE SCALE GENOMIC DNA]</scope>
    <source>
        <strain evidence="4">DSM 44232</strain>
    </source>
</reference>
<accession>A0A1I6CVT4</accession>
<feature type="transmembrane region" description="Helical" evidence="1">
    <location>
        <begin position="44"/>
        <end position="61"/>
    </location>
</feature>
<keyword evidence="1" id="KW-1133">Transmembrane helix</keyword>